<protein>
    <submittedName>
        <fullName evidence="1">Trafficking protein particle complex subunit 9</fullName>
    </submittedName>
</protein>
<evidence type="ECO:0000313" key="1">
    <source>
        <dbReference type="EMBL" id="GIX80543.1"/>
    </source>
</evidence>
<comment type="caution">
    <text evidence="1">The sequence shown here is derived from an EMBL/GenBank/DDBJ whole genome shotgun (WGS) entry which is preliminary data.</text>
</comment>
<gene>
    <name evidence="1" type="primary">Trappc9_2</name>
    <name evidence="1" type="ORF">CEXT_293281</name>
</gene>
<dbReference type="Proteomes" id="UP001054945">
    <property type="component" value="Unassembled WGS sequence"/>
</dbReference>
<sequence>MQGIYECPANIIQLWMQPKVYFLCLGLSNLHLIWQYRASYFSSLPSFHSTNSNDISYSFDTRESLSSNSSPSSPIVVETHQLQKFMIPSSNSRSTHCIIYSDTNNCDQLEHDVRDSLVQSSGFLNLNV</sequence>
<keyword evidence="2" id="KW-1185">Reference proteome</keyword>
<evidence type="ECO:0000313" key="2">
    <source>
        <dbReference type="Proteomes" id="UP001054945"/>
    </source>
</evidence>
<proteinExistence type="predicted"/>
<reference evidence="1 2" key="1">
    <citation type="submission" date="2021-06" db="EMBL/GenBank/DDBJ databases">
        <title>Caerostris extrusa draft genome.</title>
        <authorList>
            <person name="Kono N."/>
            <person name="Arakawa K."/>
        </authorList>
    </citation>
    <scope>NUCLEOTIDE SEQUENCE [LARGE SCALE GENOMIC DNA]</scope>
</reference>
<dbReference type="AlphaFoldDB" id="A0AAV4N7Y1"/>
<organism evidence="1 2">
    <name type="scientific">Caerostris extrusa</name>
    <name type="common">Bark spider</name>
    <name type="synonym">Caerostris bankana</name>
    <dbReference type="NCBI Taxonomy" id="172846"/>
    <lineage>
        <taxon>Eukaryota</taxon>
        <taxon>Metazoa</taxon>
        <taxon>Ecdysozoa</taxon>
        <taxon>Arthropoda</taxon>
        <taxon>Chelicerata</taxon>
        <taxon>Arachnida</taxon>
        <taxon>Araneae</taxon>
        <taxon>Araneomorphae</taxon>
        <taxon>Entelegynae</taxon>
        <taxon>Araneoidea</taxon>
        <taxon>Araneidae</taxon>
        <taxon>Caerostris</taxon>
    </lineage>
</organism>
<name>A0AAV4N7Y1_CAEEX</name>
<dbReference type="EMBL" id="BPLR01020603">
    <property type="protein sequence ID" value="GIX80543.1"/>
    <property type="molecule type" value="Genomic_DNA"/>
</dbReference>
<accession>A0AAV4N7Y1</accession>